<name>A0A3B1DZD5_9ZZZZ</name>
<feature type="transmembrane region" description="Helical" evidence="6">
    <location>
        <begin position="297"/>
        <end position="319"/>
    </location>
</feature>
<evidence type="ECO:0000256" key="2">
    <source>
        <dbReference type="ARBA" id="ARBA00022692"/>
    </source>
</evidence>
<dbReference type="GO" id="GO:0017004">
    <property type="term" value="P:cytochrome complex assembly"/>
    <property type="evidence" value="ECO:0007669"/>
    <property type="project" value="InterPro"/>
</dbReference>
<feature type="non-terminal residue" evidence="9">
    <location>
        <position position="385"/>
    </location>
</feature>
<feature type="transmembrane region" description="Helical" evidence="6">
    <location>
        <begin position="249"/>
        <end position="276"/>
    </location>
</feature>
<protein>
    <recommendedName>
        <fullName evidence="10">Thiol:disulfide interchange protein DsbD N-terminal domain-containing protein</fullName>
    </recommendedName>
</protein>
<dbReference type="EMBL" id="UOGK01000123">
    <property type="protein sequence ID" value="VAX37935.1"/>
    <property type="molecule type" value="Genomic_DNA"/>
</dbReference>
<gene>
    <name evidence="9" type="ORF">MNBD_PLANCTO03-2254</name>
</gene>
<reference evidence="9" key="1">
    <citation type="submission" date="2018-06" db="EMBL/GenBank/DDBJ databases">
        <authorList>
            <person name="Zhirakovskaya E."/>
        </authorList>
    </citation>
    <scope>NUCLEOTIDE SEQUENCE</scope>
</reference>
<dbReference type="Pfam" id="PF02683">
    <property type="entry name" value="DsbD_TM"/>
    <property type="match status" value="1"/>
</dbReference>
<keyword evidence="3 6" id="KW-1133">Transmembrane helix</keyword>
<evidence type="ECO:0000256" key="4">
    <source>
        <dbReference type="ARBA" id="ARBA00023136"/>
    </source>
</evidence>
<dbReference type="PANTHER" id="PTHR32234:SF0">
    <property type="entry name" value="THIOL:DISULFIDE INTERCHANGE PROTEIN DSBD"/>
    <property type="match status" value="1"/>
</dbReference>
<organism evidence="9">
    <name type="scientific">hydrothermal vent metagenome</name>
    <dbReference type="NCBI Taxonomy" id="652676"/>
    <lineage>
        <taxon>unclassified sequences</taxon>
        <taxon>metagenomes</taxon>
        <taxon>ecological metagenomes</taxon>
    </lineage>
</organism>
<evidence type="ECO:0000313" key="9">
    <source>
        <dbReference type="EMBL" id="VAX37935.1"/>
    </source>
</evidence>
<sequence>MPILPLSRSSARVLGLCLALLLLAGLGADPARAQPDKFDKFGKGLSGLGQTAQTTNVVVSVEPSDTTIAPGGQLLLAITLSHKPGWHVHTNDPKLPPAWEEIGFVAIPTTIEISGPEGTAVGTIQWPEVHTIDLDLTGSGTPEPYGVFEGRAIAFVPVTLPAEAAGRVELVAKVGYQACDDTTCDRPQKESHAVELTIDPGGPTEPTLAGALFADFDPAILDQAPPAEPRSETPPTEAASTSQTVPISFFRLLVIGLSGALGGLVLNLTPCVLPVIPIKVMTLVKHGGERRARTLMLGAWMALGVVAFWVAIGLPMAFLNSAFDPSRLLFGHWWVTLTLGLIIALLGVGIMGLFTITLPQSVYAINPRADTPHGSFLFGVMTAVL</sequence>
<dbReference type="InterPro" id="IPR003834">
    <property type="entry name" value="Cyt_c_assmbl_TM_dom"/>
</dbReference>
<dbReference type="Pfam" id="PF11412">
    <property type="entry name" value="DsbD_N"/>
    <property type="match status" value="1"/>
</dbReference>
<feature type="region of interest" description="Disordered" evidence="5">
    <location>
        <begin position="223"/>
        <end position="242"/>
    </location>
</feature>
<accession>A0A3B1DZD5</accession>
<dbReference type="GO" id="GO:0016020">
    <property type="term" value="C:membrane"/>
    <property type="evidence" value="ECO:0007669"/>
    <property type="project" value="UniProtKB-SubCell"/>
</dbReference>
<feature type="domain" description="Thiol:disulfide interchange protein DsbD N-terminal" evidence="8">
    <location>
        <begin position="69"/>
        <end position="193"/>
    </location>
</feature>
<dbReference type="GO" id="GO:0045454">
    <property type="term" value="P:cell redox homeostasis"/>
    <property type="evidence" value="ECO:0007669"/>
    <property type="project" value="TreeGrafter"/>
</dbReference>
<keyword evidence="2 6" id="KW-0812">Transmembrane</keyword>
<evidence type="ECO:0000256" key="6">
    <source>
        <dbReference type="SAM" id="Phobius"/>
    </source>
</evidence>
<comment type="subcellular location">
    <subcellularLocation>
        <location evidence="1">Membrane</location>
        <topology evidence="1">Multi-pass membrane protein</topology>
    </subcellularLocation>
</comment>
<evidence type="ECO:0000259" key="8">
    <source>
        <dbReference type="Pfam" id="PF11412"/>
    </source>
</evidence>
<dbReference type="InterPro" id="IPR028250">
    <property type="entry name" value="DsbDN"/>
</dbReference>
<dbReference type="GO" id="GO:0015035">
    <property type="term" value="F:protein-disulfide reductase activity"/>
    <property type="evidence" value="ECO:0007669"/>
    <property type="project" value="TreeGrafter"/>
</dbReference>
<feature type="domain" description="Cytochrome C biogenesis protein transmembrane" evidence="7">
    <location>
        <begin position="259"/>
        <end position="363"/>
    </location>
</feature>
<dbReference type="PANTHER" id="PTHR32234">
    <property type="entry name" value="THIOL:DISULFIDE INTERCHANGE PROTEIN DSBD"/>
    <property type="match status" value="1"/>
</dbReference>
<evidence type="ECO:0000256" key="3">
    <source>
        <dbReference type="ARBA" id="ARBA00022989"/>
    </source>
</evidence>
<evidence type="ECO:0000256" key="5">
    <source>
        <dbReference type="SAM" id="MobiDB-lite"/>
    </source>
</evidence>
<proteinExistence type="predicted"/>
<keyword evidence="4 6" id="KW-0472">Membrane</keyword>
<evidence type="ECO:0000256" key="1">
    <source>
        <dbReference type="ARBA" id="ARBA00004141"/>
    </source>
</evidence>
<feature type="transmembrane region" description="Helical" evidence="6">
    <location>
        <begin position="331"/>
        <end position="358"/>
    </location>
</feature>
<evidence type="ECO:0008006" key="10">
    <source>
        <dbReference type="Google" id="ProtNLM"/>
    </source>
</evidence>
<evidence type="ECO:0000259" key="7">
    <source>
        <dbReference type="Pfam" id="PF02683"/>
    </source>
</evidence>
<dbReference type="AlphaFoldDB" id="A0A3B1DZD5"/>